<dbReference type="RefSeq" id="WP_156991084.1">
    <property type="nucleotide sequence ID" value="NZ_VWXL01000085.1"/>
</dbReference>
<dbReference type="GO" id="GO:0003906">
    <property type="term" value="F:DNA-(apurinic or apyrimidinic site) endonuclease activity"/>
    <property type="evidence" value="ECO:0007669"/>
    <property type="project" value="InterPro"/>
</dbReference>
<evidence type="ECO:0000256" key="4">
    <source>
        <dbReference type="ARBA" id="ARBA00022801"/>
    </source>
</evidence>
<dbReference type="GO" id="GO:0006284">
    <property type="term" value="P:base-excision repair"/>
    <property type="evidence" value="ECO:0007669"/>
    <property type="project" value="InterPro"/>
</dbReference>
<evidence type="ECO:0000256" key="6">
    <source>
        <dbReference type="ARBA" id="ARBA00023204"/>
    </source>
</evidence>
<dbReference type="GO" id="GO:0008270">
    <property type="term" value="F:zinc ion binding"/>
    <property type="evidence" value="ECO:0007669"/>
    <property type="project" value="InterPro"/>
</dbReference>
<keyword evidence="4 11" id="KW-0378">Hydrolase</keyword>
<keyword evidence="6" id="KW-0234">DNA repair</keyword>
<evidence type="ECO:0000259" key="10">
    <source>
        <dbReference type="PROSITE" id="PS51068"/>
    </source>
</evidence>
<comment type="similarity">
    <text evidence="2">Belongs to the FPG family.</text>
</comment>
<evidence type="ECO:0000256" key="1">
    <source>
        <dbReference type="ARBA" id="ARBA00001668"/>
    </source>
</evidence>
<evidence type="ECO:0000313" key="12">
    <source>
        <dbReference type="Proteomes" id="UP000469440"/>
    </source>
</evidence>
<dbReference type="OrthoDB" id="9800855at2"/>
<evidence type="ECO:0000256" key="3">
    <source>
        <dbReference type="ARBA" id="ARBA00022763"/>
    </source>
</evidence>
<dbReference type="Gene3D" id="1.10.8.50">
    <property type="match status" value="1"/>
</dbReference>
<proteinExistence type="inferred from homology"/>
<comment type="caution">
    <text evidence="11">The sequence shown here is derived from an EMBL/GenBank/DDBJ whole genome shotgun (WGS) entry which is preliminary data.</text>
</comment>
<sequence length="277" mass="30510">MMELPEAITIARQMNDAVFGKRVRRVLPPSKAHKFCWYAGDPAEYDAAVSGSTIRSAEGFGIFAELAFDNGKRLCFNDGVNARLVNRADAPKNYQLLIEFDDGTALVFTVAMYGGIILHDGTYDNEYYLKSRTAISPFSDRFEPYYRKLTAGSKPTLSAKAFLATEQRFPGIGNGVLQDILFTAGIHPKRKIGTFSEAERDNLLSCIVSVLHDMTARGGRDTEKDLFGRPGGYRVKLSKNTLASGCPRCGGRLVKEAYLGGAVYYCPSCQPLSKEEI</sequence>
<dbReference type="PANTHER" id="PTHR22993:SF9">
    <property type="entry name" value="FORMAMIDOPYRIMIDINE-DNA GLYCOSYLASE"/>
    <property type="match status" value="1"/>
</dbReference>
<dbReference type="SMART" id="SM01232">
    <property type="entry name" value="H2TH"/>
    <property type="match status" value="1"/>
</dbReference>
<feature type="domain" description="Formamidopyrimidine-DNA glycosylase catalytic" evidence="10">
    <location>
        <begin position="2"/>
        <end position="115"/>
    </location>
</feature>
<organism evidence="11 12">
    <name type="scientific">Caproicibacter fermentans</name>
    <dbReference type="NCBI Taxonomy" id="2576756"/>
    <lineage>
        <taxon>Bacteria</taxon>
        <taxon>Bacillati</taxon>
        <taxon>Bacillota</taxon>
        <taxon>Clostridia</taxon>
        <taxon>Eubacteriales</taxon>
        <taxon>Acutalibacteraceae</taxon>
        <taxon>Caproicibacter</taxon>
    </lineage>
</organism>
<dbReference type="InterPro" id="IPR015886">
    <property type="entry name" value="H2TH_FPG"/>
</dbReference>
<dbReference type="InterPro" id="IPR010979">
    <property type="entry name" value="Ribosomal_uS13-like_H2TH"/>
</dbReference>
<keyword evidence="3" id="KW-0227">DNA damage</keyword>
<evidence type="ECO:0000256" key="5">
    <source>
        <dbReference type="ARBA" id="ARBA00023125"/>
    </source>
</evidence>
<dbReference type="PROSITE" id="PS51068">
    <property type="entry name" value="FPG_CAT"/>
    <property type="match status" value="1"/>
</dbReference>
<gene>
    <name evidence="11" type="primary">mutM</name>
    <name evidence="11" type="ORF">CAFE_30100</name>
</gene>
<keyword evidence="9 11" id="KW-0326">Glycosidase</keyword>
<keyword evidence="12" id="KW-1185">Reference proteome</keyword>
<keyword evidence="7" id="KW-0456">Lyase</keyword>
<accession>A0A6N8I2W2</accession>
<evidence type="ECO:0000256" key="8">
    <source>
        <dbReference type="ARBA" id="ARBA00023268"/>
    </source>
</evidence>
<dbReference type="GO" id="GO:0016829">
    <property type="term" value="F:lyase activity"/>
    <property type="evidence" value="ECO:0007669"/>
    <property type="project" value="UniProtKB-KW"/>
</dbReference>
<dbReference type="EC" id="3.2.2.23" evidence="11"/>
<protein>
    <submittedName>
        <fullName evidence="11">Formamidopyrimidine-DNA glycosylase</fullName>
        <ecNumber evidence="11">3.2.2.23</ecNumber>
    </submittedName>
</protein>
<evidence type="ECO:0000256" key="2">
    <source>
        <dbReference type="ARBA" id="ARBA00009409"/>
    </source>
</evidence>
<keyword evidence="5" id="KW-0238">DNA-binding</keyword>
<evidence type="ECO:0000256" key="9">
    <source>
        <dbReference type="ARBA" id="ARBA00023295"/>
    </source>
</evidence>
<evidence type="ECO:0000256" key="7">
    <source>
        <dbReference type="ARBA" id="ARBA00023239"/>
    </source>
</evidence>
<comment type="catalytic activity">
    <reaction evidence="1">
        <text>Hydrolysis of DNA containing ring-opened 7-methylguanine residues, releasing 2,6-diamino-4-hydroxy-5-(N-methyl)formamidopyrimidine.</text>
        <dbReference type="EC" id="3.2.2.23"/>
    </reaction>
</comment>
<dbReference type="Pfam" id="PF01149">
    <property type="entry name" value="Fapy_DNA_glyco"/>
    <property type="match status" value="1"/>
</dbReference>
<reference evidence="11 12" key="1">
    <citation type="submission" date="2019-09" db="EMBL/GenBank/DDBJ databases">
        <title>Genome sequence of Clostridium sp. EA1.</title>
        <authorList>
            <person name="Poehlein A."/>
            <person name="Bengelsdorf F.R."/>
            <person name="Daniel R."/>
        </authorList>
    </citation>
    <scope>NUCLEOTIDE SEQUENCE [LARGE SCALE GENOMIC DNA]</scope>
    <source>
        <strain evidence="11 12">EA1</strain>
    </source>
</reference>
<keyword evidence="8" id="KW-0511">Multifunctional enzyme</keyword>
<dbReference type="PANTHER" id="PTHR22993">
    <property type="entry name" value="FORMAMIDOPYRIMIDINE-DNA GLYCOSYLASE"/>
    <property type="match status" value="1"/>
</dbReference>
<dbReference type="InterPro" id="IPR035937">
    <property type="entry name" value="FPG_N"/>
</dbReference>
<dbReference type="CDD" id="cd08975">
    <property type="entry name" value="BaFpgNei_N_3"/>
    <property type="match status" value="1"/>
</dbReference>
<dbReference type="SUPFAM" id="SSF81624">
    <property type="entry name" value="N-terminal domain of MutM-like DNA repair proteins"/>
    <property type="match status" value="1"/>
</dbReference>
<dbReference type="EMBL" id="VWXL01000085">
    <property type="protein sequence ID" value="MVB12278.1"/>
    <property type="molecule type" value="Genomic_DNA"/>
</dbReference>
<dbReference type="SUPFAM" id="SSF46946">
    <property type="entry name" value="S13-like H2TH domain"/>
    <property type="match status" value="1"/>
</dbReference>
<name>A0A6N8I2W2_9FIRM</name>
<dbReference type="AlphaFoldDB" id="A0A6N8I2W2"/>
<dbReference type="Gene3D" id="3.20.190.10">
    <property type="entry name" value="MutM-like, N-terminal"/>
    <property type="match status" value="1"/>
</dbReference>
<dbReference type="Proteomes" id="UP000469440">
    <property type="component" value="Unassembled WGS sequence"/>
</dbReference>
<dbReference type="GO" id="GO:0034039">
    <property type="term" value="F:8-oxo-7,8-dihydroguanine DNA N-glycosylase activity"/>
    <property type="evidence" value="ECO:0007669"/>
    <property type="project" value="TreeGrafter"/>
</dbReference>
<evidence type="ECO:0000313" key="11">
    <source>
        <dbReference type="EMBL" id="MVB12278.1"/>
    </source>
</evidence>
<dbReference type="SUPFAM" id="SSF57716">
    <property type="entry name" value="Glucocorticoid receptor-like (DNA-binding domain)"/>
    <property type="match status" value="1"/>
</dbReference>
<dbReference type="GO" id="GO:0003684">
    <property type="term" value="F:damaged DNA binding"/>
    <property type="evidence" value="ECO:0007669"/>
    <property type="project" value="InterPro"/>
</dbReference>
<dbReference type="InterPro" id="IPR012319">
    <property type="entry name" value="FPG_cat"/>
</dbReference>